<dbReference type="Gene3D" id="3.30.70.270">
    <property type="match status" value="1"/>
</dbReference>
<organism evidence="3 4">
    <name type="scientific">Tardiphaga alba</name>
    <dbReference type="NCBI Taxonomy" id="340268"/>
    <lineage>
        <taxon>Bacteria</taxon>
        <taxon>Pseudomonadati</taxon>
        <taxon>Pseudomonadota</taxon>
        <taxon>Alphaproteobacteria</taxon>
        <taxon>Hyphomicrobiales</taxon>
        <taxon>Nitrobacteraceae</taxon>
        <taxon>Tardiphaga</taxon>
    </lineage>
</organism>
<evidence type="ECO:0000313" key="4">
    <source>
        <dbReference type="Proteomes" id="UP000682843"/>
    </source>
</evidence>
<sequence length="368" mass="39960">MSDCPSRQIAVSDDAELIATLRAQLAAQQAELERQAAKLAHSQKIFDRASAAARIGVWECELPSEALTWTDVVYDIFDLPRGVMPERGATLKCYPEESVRELTKRRSKAIQDRTGFTLDAEIISFKGIRRWIRITATVESVDGVAVRIFGMKQDITEEKLLADRTRYLAEFDVLTGLANRSQFQSRLSLLDHASPQRVRPFGALLLIDLDEFKPVNDSLGHAAGDECLKQAAERIRDVCPSAELVARIGGDEFAVLLGPDARLAEASDAARAIIAHLGYPMEYRGYQLKIGASIGIALADHHTPSAQLNVMADAALYAAKKAGRNTFRIHKAGVSALAGNSFTDRSSDDAATSSAAGSLSTFRALTGS</sequence>
<dbReference type="PROSITE" id="PS50113">
    <property type="entry name" value="PAC"/>
    <property type="match status" value="1"/>
</dbReference>
<dbReference type="NCBIfam" id="TIGR00254">
    <property type="entry name" value="GGDEF"/>
    <property type="match status" value="1"/>
</dbReference>
<dbReference type="EMBL" id="CP036498">
    <property type="protein sequence ID" value="QUS37613.1"/>
    <property type="molecule type" value="Genomic_DNA"/>
</dbReference>
<dbReference type="Gene3D" id="3.30.450.20">
    <property type="entry name" value="PAS domain"/>
    <property type="match status" value="1"/>
</dbReference>
<proteinExistence type="predicted"/>
<evidence type="ECO:0000313" key="3">
    <source>
        <dbReference type="EMBL" id="QUS37613.1"/>
    </source>
</evidence>
<gene>
    <name evidence="3" type="ORF">RPMA_01080</name>
</gene>
<accession>A0ABX8A2A4</accession>
<dbReference type="InterPro" id="IPR035965">
    <property type="entry name" value="PAS-like_dom_sf"/>
</dbReference>
<evidence type="ECO:0000259" key="1">
    <source>
        <dbReference type="PROSITE" id="PS50113"/>
    </source>
</evidence>
<feature type="domain" description="PAC" evidence="1">
    <location>
        <begin position="116"/>
        <end position="167"/>
    </location>
</feature>
<dbReference type="SUPFAM" id="SSF55785">
    <property type="entry name" value="PYP-like sensor domain (PAS domain)"/>
    <property type="match status" value="1"/>
</dbReference>
<reference evidence="3 4" key="1">
    <citation type="submission" date="2019-02" db="EMBL/GenBank/DDBJ databases">
        <title>Emended description of the genus Rhodopseudomonas and description of Rhodopseudomonas albus sp. nov., a non-phototrophic, heavy-metal-tolerant bacterium isolated from garden soil.</title>
        <authorList>
            <person name="Bao Z."/>
            <person name="Cao W.W."/>
            <person name="Sato Y."/>
            <person name="Nishizawa T."/>
            <person name="Zhao J."/>
            <person name="Guo Y."/>
            <person name="Ohta H."/>
        </authorList>
    </citation>
    <scope>NUCLEOTIDE SEQUENCE [LARGE SCALE GENOMIC DNA]</scope>
    <source>
        <strain evidence="3 4">SK50-23</strain>
    </source>
</reference>
<dbReference type="InterPro" id="IPR043128">
    <property type="entry name" value="Rev_trsase/Diguanyl_cyclase"/>
</dbReference>
<dbReference type="PANTHER" id="PTHR44757:SF2">
    <property type="entry name" value="BIOFILM ARCHITECTURE MAINTENANCE PROTEIN MBAA"/>
    <property type="match status" value="1"/>
</dbReference>
<dbReference type="Proteomes" id="UP000682843">
    <property type="component" value="Chromosome"/>
</dbReference>
<evidence type="ECO:0000259" key="2">
    <source>
        <dbReference type="PROSITE" id="PS50887"/>
    </source>
</evidence>
<dbReference type="InterPro" id="IPR000160">
    <property type="entry name" value="GGDEF_dom"/>
</dbReference>
<dbReference type="RefSeq" id="WP_211911101.1">
    <property type="nucleotide sequence ID" value="NZ_CP036498.1"/>
</dbReference>
<feature type="domain" description="GGDEF" evidence="2">
    <location>
        <begin position="200"/>
        <end position="332"/>
    </location>
</feature>
<dbReference type="InterPro" id="IPR029787">
    <property type="entry name" value="Nucleotide_cyclase"/>
</dbReference>
<dbReference type="PROSITE" id="PS50887">
    <property type="entry name" value="GGDEF"/>
    <property type="match status" value="1"/>
</dbReference>
<protein>
    <submittedName>
        <fullName evidence="3">Diguanylate cyclase</fullName>
    </submittedName>
</protein>
<dbReference type="PANTHER" id="PTHR44757">
    <property type="entry name" value="DIGUANYLATE CYCLASE DGCP"/>
    <property type="match status" value="1"/>
</dbReference>
<dbReference type="SMART" id="SM00267">
    <property type="entry name" value="GGDEF"/>
    <property type="match status" value="1"/>
</dbReference>
<keyword evidence="4" id="KW-1185">Reference proteome</keyword>
<dbReference type="InterPro" id="IPR000700">
    <property type="entry name" value="PAS-assoc_C"/>
</dbReference>
<dbReference type="InterPro" id="IPR052155">
    <property type="entry name" value="Biofilm_reg_signaling"/>
</dbReference>
<dbReference type="CDD" id="cd01949">
    <property type="entry name" value="GGDEF"/>
    <property type="match status" value="1"/>
</dbReference>
<name>A0ABX8A2A4_9BRAD</name>
<dbReference type="SUPFAM" id="SSF55073">
    <property type="entry name" value="Nucleotide cyclase"/>
    <property type="match status" value="1"/>
</dbReference>
<dbReference type="Pfam" id="PF00990">
    <property type="entry name" value="GGDEF"/>
    <property type="match status" value="1"/>
</dbReference>